<feature type="region of interest" description="Disordered" evidence="13">
    <location>
        <begin position="30"/>
        <end position="51"/>
    </location>
</feature>
<dbReference type="EC" id="2.7.1.15" evidence="2 12"/>
<feature type="binding site" evidence="12">
    <location>
        <begin position="47"/>
        <end position="51"/>
    </location>
    <ligand>
        <name>substrate</name>
    </ligand>
</feature>
<dbReference type="GO" id="GO:0005829">
    <property type="term" value="C:cytosol"/>
    <property type="evidence" value="ECO:0007669"/>
    <property type="project" value="TreeGrafter"/>
</dbReference>
<feature type="binding site" evidence="12">
    <location>
        <position position="256"/>
    </location>
    <ligand>
        <name>K(+)</name>
        <dbReference type="ChEBI" id="CHEBI:29103"/>
    </ligand>
</feature>
<dbReference type="CDD" id="cd01174">
    <property type="entry name" value="ribokinase"/>
    <property type="match status" value="1"/>
</dbReference>
<feature type="binding site" evidence="12">
    <location>
        <position position="148"/>
    </location>
    <ligand>
        <name>substrate</name>
    </ligand>
</feature>
<comment type="similarity">
    <text evidence="1">Belongs to the carbohydrate kinase pfkB family.</text>
</comment>
<comment type="subcellular location">
    <subcellularLocation>
        <location evidence="12">Cytoplasm</location>
    </subcellularLocation>
</comment>
<evidence type="ECO:0000256" key="9">
    <source>
        <dbReference type="ARBA" id="ARBA00022842"/>
    </source>
</evidence>
<dbReference type="AlphaFoldDB" id="A0A291H0A9"/>
<feature type="binding site" evidence="12">
    <location>
        <position position="192"/>
    </location>
    <ligand>
        <name>ATP</name>
        <dbReference type="ChEBI" id="CHEBI:30616"/>
    </ligand>
</feature>
<keyword evidence="16" id="KW-1185">Reference proteome</keyword>
<evidence type="ECO:0000313" key="15">
    <source>
        <dbReference type="EMBL" id="ATG55893.1"/>
    </source>
</evidence>
<dbReference type="GO" id="GO:0004747">
    <property type="term" value="F:ribokinase activity"/>
    <property type="evidence" value="ECO:0007669"/>
    <property type="project" value="UniProtKB-UniRule"/>
</dbReference>
<dbReference type="Gene3D" id="3.40.1190.20">
    <property type="match status" value="1"/>
</dbReference>
<comment type="similarity">
    <text evidence="12">Belongs to the carbohydrate kinase PfkB family. Ribokinase subfamily.</text>
</comment>
<keyword evidence="4 12" id="KW-0808">Transferase</keyword>
<dbReference type="PROSITE" id="PS00584">
    <property type="entry name" value="PFKB_KINASES_2"/>
    <property type="match status" value="1"/>
</dbReference>
<gene>
    <name evidence="12" type="primary">rbsK</name>
    <name evidence="15" type="ORF">CFK41_14725</name>
</gene>
<keyword evidence="7 12" id="KW-0418">Kinase</keyword>
<feature type="binding site" evidence="12">
    <location>
        <position position="297"/>
    </location>
    <ligand>
        <name>K(+)</name>
        <dbReference type="ChEBI" id="CHEBI:29103"/>
    </ligand>
</feature>
<dbReference type="KEGG" id="bgg:CFK41_14725"/>
<comment type="subunit">
    <text evidence="12">Homodimer.</text>
</comment>
<dbReference type="SUPFAM" id="SSF53613">
    <property type="entry name" value="Ribokinase-like"/>
    <property type="match status" value="1"/>
</dbReference>
<comment type="cofactor">
    <cofactor evidence="12">
        <name>Mg(2+)</name>
        <dbReference type="ChEBI" id="CHEBI:18420"/>
    </cofactor>
    <text evidence="12">Requires a divalent cation, most likely magnesium in vivo, as an electrophilic catalyst to aid phosphoryl group transfer. It is the chelate of the metal and the nucleotide that is the actual substrate.</text>
</comment>
<feature type="binding site" evidence="12">
    <location>
        <position position="258"/>
    </location>
    <ligand>
        <name>K(+)</name>
        <dbReference type="ChEBI" id="CHEBI:29103"/>
    </ligand>
</feature>
<dbReference type="PANTHER" id="PTHR10584">
    <property type="entry name" value="SUGAR KINASE"/>
    <property type="match status" value="1"/>
</dbReference>
<evidence type="ECO:0000256" key="6">
    <source>
        <dbReference type="ARBA" id="ARBA00022741"/>
    </source>
</evidence>
<dbReference type="OrthoDB" id="9775849at2"/>
<evidence type="ECO:0000256" key="3">
    <source>
        <dbReference type="ARBA" id="ARBA00016943"/>
    </source>
</evidence>
<feature type="binding site" evidence="12">
    <location>
        <begin position="19"/>
        <end position="21"/>
    </location>
    <ligand>
        <name>substrate</name>
    </ligand>
</feature>
<dbReference type="PRINTS" id="PR00990">
    <property type="entry name" value="RIBOKINASE"/>
</dbReference>
<evidence type="ECO:0000256" key="12">
    <source>
        <dbReference type="HAMAP-Rule" id="MF_01987"/>
    </source>
</evidence>
<evidence type="ECO:0000256" key="5">
    <source>
        <dbReference type="ARBA" id="ARBA00022723"/>
    </source>
</evidence>
<evidence type="ECO:0000256" key="4">
    <source>
        <dbReference type="ARBA" id="ARBA00022679"/>
    </source>
</evidence>
<evidence type="ECO:0000256" key="7">
    <source>
        <dbReference type="ARBA" id="ARBA00022777"/>
    </source>
</evidence>
<feature type="binding site" evidence="12">
    <location>
        <begin position="230"/>
        <end position="235"/>
    </location>
    <ligand>
        <name>ATP</name>
        <dbReference type="ChEBI" id="CHEBI:30616"/>
    </ligand>
</feature>
<dbReference type="InterPro" id="IPR002173">
    <property type="entry name" value="Carboh/pur_kinase_PfkB_CS"/>
</dbReference>
<protein>
    <recommendedName>
        <fullName evidence="3 12">Ribokinase</fullName>
        <shortName evidence="12">RK</shortName>
        <ecNumber evidence="2 12">2.7.1.15</ecNumber>
    </recommendedName>
</protein>
<feature type="binding site" evidence="12">
    <location>
        <begin position="261"/>
        <end position="262"/>
    </location>
    <ligand>
        <name>ATP</name>
        <dbReference type="ChEBI" id="CHEBI:30616"/>
    </ligand>
</feature>
<sequence length="311" mass="31423">MTAQNRTGEGRILVVGSVNVDLVLGVARHPQPGETIAGTGSRRSPGGKGANQACAAARLGGDVRFAGRTGAGPDAELALALLHSAGADLTAATEIPDEETGLAVVTVDESGENSIVIIAGANGSWTPQDVQELRAAVAESDLVVSQGEIPAAAVDELARLCTDTGTRFLLNLAPVIEVEEGTLTAADPLVVNESEGRLALSSLTGAEAPDDDMATVRGLRDAGIRSVVMTRGARGAILAVDAEISEISSPVVHSVDTTGAGDAFVGALALGLARGESAGEAGRRAARVGAFAVTRHGAQPSYPGREDELPE</sequence>
<comment type="catalytic activity">
    <reaction evidence="12">
        <text>D-ribose + ATP = D-ribose 5-phosphate + ADP + H(+)</text>
        <dbReference type="Rhea" id="RHEA:13697"/>
        <dbReference type="ChEBI" id="CHEBI:15378"/>
        <dbReference type="ChEBI" id="CHEBI:30616"/>
        <dbReference type="ChEBI" id="CHEBI:47013"/>
        <dbReference type="ChEBI" id="CHEBI:78346"/>
        <dbReference type="ChEBI" id="CHEBI:456216"/>
        <dbReference type="EC" id="2.7.1.15"/>
    </reaction>
</comment>
<dbReference type="PANTHER" id="PTHR10584:SF166">
    <property type="entry name" value="RIBOKINASE"/>
    <property type="match status" value="1"/>
</dbReference>
<feature type="binding site" evidence="12">
    <location>
        <position position="262"/>
    </location>
    <ligand>
        <name>substrate</name>
    </ligand>
</feature>
<comment type="caution">
    <text evidence="12">Lacks conserved residue(s) required for the propagation of feature annotation.</text>
</comment>
<keyword evidence="9 12" id="KW-0460">Magnesium</keyword>
<dbReference type="InterPro" id="IPR029056">
    <property type="entry name" value="Ribokinase-like"/>
</dbReference>
<accession>A0A291H0A9</accession>
<organism evidence="15 16">
    <name type="scientific">Brachybacterium ginsengisoli</name>
    <dbReference type="NCBI Taxonomy" id="1331682"/>
    <lineage>
        <taxon>Bacteria</taxon>
        <taxon>Bacillati</taxon>
        <taxon>Actinomycetota</taxon>
        <taxon>Actinomycetes</taxon>
        <taxon>Micrococcales</taxon>
        <taxon>Dermabacteraceae</taxon>
        <taxon>Brachybacterium</taxon>
    </lineage>
</organism>
<feature type="binding site" evidence="12">
    <location>
        <position position="292"/>
    </location>
    <ligand>
        <name>K(+)</name>
        <dbReference type="ChEBI" id="CHEBI:29103"/>
    </ligand>
</feature>
<dbReference type="GO" id="GO:0019303">
    <property type="term" value="P:D-ribose catabolic process"/>
    <property type="evidence" value="ECO:0007669"/>
    <property type="project" value="UniProtKB-UniRule"/>
</dbReference>
<dbReference type="InterPro" id="IPR002139">
    <property type="entry name" value="Ribo/fructo_kinase"/>
</dbReference>
<keyword evidence="6 12" id="KW-0547">Nucleotide-binding</keyword>
<dbReference type="RefSeq" id="WP_096800353.1">
    <property type="nucleotide sequence ID" value="NZ_CP023564.1"/>
</dbReference>
<dbReference type="Proteomes" id="UP000217889">
    <property type="component" value="Chromosome"/>
</dbReference>
<evidence type="ECO:0000256" key="13">
    <source>
        <dbReference type="SAM" id="MobiDB-lite"/>
    </source>
</evidence>
<keyword evidence="10 12" id="KW-0630">Potassium</keyword>
<comment type="function">
    <text evidence="12">Catalyzes the phosphorylation of ribose at O-5 in a reaction requiring ATP and magnesium. The resulting D-ribose-5-phosphate can then be used either for sythesis of nucleotides, histidine, and tryptophan, or as a component of the pentose phosphate pathway.</text>
</comment>
<dbReference type="GO" id="GO:0005524">
    <property type="term" value="F:ATP binding"/>
    <property type="evidence" value="ECO:0007669"/>
    <property type="project" value="UniProtKB-UniRule"/>
</dbReference>
<comment type="activity regulation">
    <text evidence="12">Activated by a monovalent cation that binds near, but not in, the active site. The most likely occupant of the site in vivo is potassium. Ion binding induces a conformational change that may alter substrate affinity.</text>
</comment>
<keyword evidence="12" id="KW-0963">Cytoplasm</keyword>
<dbReference type="InterPro" id="IPR011877">
    <property type="entry name" value="Ribokinase"/>
</dbReference>
<keyword evidence="11 12" id="KW-0119">Carbohydrate metabolism</keyword>
<evidence type="ECO:0000256" key="1">
    <source>
        <dbReference type="ARBA" id="ARBA00005380"/>
    </source>
</evidence>
<evidence type="ECO:0000313" key="16">
    <source>
        <dbReference type="Proteomes" id="UP000217889"/>
    </source>
</evidence>
<evidence type="ECO:0000259" key="14">
    <source>
        <dbReference type="Pfam" id="PF00294"/>
    </source>
</evidence>
<reference evidence="15 16" key="1">
    <citation type="journal article" date="2014" name="Int. J. Syst. Evol. Microbiol.">
        <title>Brachybacterium ginsengisoli sp. nov., isolated from soil of a ginseng field.</title>
        <authorList>
            <person name="Hoang V.A."/>
            <person name="Kim Y.J."/>
            <person name="Nguyen N.L."/>
            <person name="Yang D.C."/>
        </authorList>
    </citation>
    <scope>NUCLEOTIDE SEQUENCE [LARGE SCALE GENOMIC DNA]</scope>
    <source>
        <strain evidence="15 16">DCY80</strain>
    </source>
</reference>
<proteinExistence type="inferred from homology"/>
<dbReference type="Pfam" id="PF00294">
    <property type="entry name" value="PfkB"/>
    <property type="match status" value="1"/>
</dbReference>
<evidence type="ECO:0000256" key="8">
    <source>
        <dbReference type="ARBA" id="ARBA00022840"/>
    </source>
</evidence>
<dbReference type="EMBL" id="CP023564">
    <property type="protein sequence ID" value="ATG55893.1"/>
    <property type="molecule type" value="Genomic_DNA"/>
</dbReference>
<keyword evidence="5 12" id="KW-0479">Metal-binding</keyword>
<comment type="pathway">
    <text evidence="12">Carbohydrate metabolism; D-ribose degradation; D-ribose 5-phosphate from beta-D-ribopyranose: step 2/2.</text>
</comment>
<feature type="active site" description="Proton acceptor" evidence="12">
    <location>
        <position position="262"/>
    </location>
</feature>
<dbReference type="InterPro" id="IPR011611">
    <property type="entry name" value="PfkB_dom"/>
</dbReference>
<evidence type="ECO:0000256" key="11">
    <source>
        <dbReference type="ARBA" id="ARBA00023277"/>
    </source>
</evidence>
<feature type="domain" description="Carbohydrate kinase PfkB" evidence="14">
    <location>
        <begin position="11"/>
        <end position="303"/>
    </location>
</feature>
<dbReference type="UniPathway" id="UPA00916">
    <property type="reaction ID" value="UER00889"/>
</dbReference>
<keyword evidence="8 12" id="KW-0067">ATP-binding</keyword>
<evidence type="ECO:0000256" key="10">
    <source>
        <dbReference type="ARBA" id="ARBA00022958"/>
    </source>
</evidence>
<feature type="binding site" evidence="12">
    <location>
        <position position="301"/>
    </location>
    <ligand>
        <name>K(+)</name>
        <dbReference type="ChEBI" id="CHEBI:29103"/>
    </ligand>
</feature>
<name>A0A291H0A9_9MICO</name>
<feature type="binding site" evidence="12">
    <location>
        <position position="295"/>
    </location>
    <ligand>
        <name>K(+)</name>
        <dbReference type="ChEBI" id="CHEBI:29103"/>
    </ligand>
</feature>
<evidence type="ECO:0000256" key="2">
    <source>
        <dbReference type="ARBA" id="ARBA00012035"/>
    </source>
</evidence>
<dbReference type="GO" id="GO:0046872">
    <property type="term" value="F:metal ion binding"/>
    <property type="evidence" value="ECO:0007669"/>
    <property type="project" value="UniProtKB-KW"/>
</dbReference>
<dbReference type="HAMAP" id="MF_01987">
    <property type="entry name" value="Ribokinase"/>
    <property type="match status" value="1"/>
</dbReference>